<accession>A0ABT9UQ67</accession>
<evidence type="ECO:0000313" key="1">
    <source>
        <dbReference type="EMBL" id="MDQ0148809.1"/>
    </source>
</evidence>
<proteinExistence type="predicted"/>
<organism evidence="1 2">
    <name type="scientific">Eubacterium multiforme</name>
    <dbReference type="NCBI Taxonomy" id="83339"/>
    <lineage>
        <taxon>Bacteria</taxon>
        <taxon>Bacillati</taxon>
        <taxon>Bacillota</taxon>
        <taxon>Clostridia</taxon>
        <taxon>Eubacteriales</taxon>
        <taxon>Eubacteriaceae</taxon>
        <taxon>Eubacterium</taxon>
    </lineage>
</organism>
<comment type="caution">
    <text evidence="1">The sequence shown here is derived from an EMBL/GenBank/DDBJ whole genome shotgun (WGS) entry which is preliminary data.</text>
</comment>
<protein>
    <recommendedName>
        <fullName evidence="3">TATA-box binding</fullName>
    </recommendedName>
</protein>
<dbReference type="Proteomes" id="UP001228504">
    <property type="component" value="Unassembled WGS sequence"/>
</dbReference>
<dbReference type="RefSeq" id="WP_307483329.1">
    <property type="nucleotide sequence ID" value="NZ_JAUSUF010000001.1"/>
</dbReference>
<dbReference type="EMBL" id="JAUSUF010000001">
    <property type="protein sequence ID" value="MDQ0148809.1"/>
    <property type="molecule type" value="Genomic_DNA"/>
</dbReference>
<name>A0ABT9UQ67_9FIRM</name>
<gene>
    <name evidence="1" type="ORF">J2S18_000726</name>
</gene>
<sequence length="204" mass="24041">MEAKSLFIYFIIFTLNLVGVPNGSAISKENYNYIEEVVMDKTVFSENGVKIQYNIKSDIDDEVLRIKNIFKDEYTFELIDKYHFYIKGENTIEIKLWKENNYVFVEGIILNKNKKILNLDLKNILKKLQNNKTKSVKYFEYYKGRLNDVKSLKDIKLNDKFLKIHNGYVGKEKLPNNKEFSYGIVEYDTGIYVIIGTPTIFTTY</sequence>
<reference evidence="1 2" key="1">
    <citation type="submission" date="2023-07" db="EMBL/GenBank/DDBJ databases">
        <title>Genomic Encyclopedia of Type Strains, Phase IV (KMG-IV): sequencing the most valuable type-strain genomes for metagenomic binning, comparative biology and taxonomic classification.</title>
        <authorList>
            <person name="Goeker M."/>
        </authorList>
    </citation>
    <scope>NUCLEOTIDE SEQUENCE [LARGE SCALE GENOMIC DNA]</scope>
    <source>
        <strain evidence="1 2">DSM 20694</strain>
    </source>
</reference>
<evidence type="ECO:0000313" key="2">
    <source>
        <dbReference type="Proteomes" id="UP001228504"/>
    </source>
</evidence>
<evidence type="ECO:0008006" key="3">
    <source>
        <dbReference type="Google" id="ProtNLM"/>
    </source>
</evidence>
<keyword evidence="2" id="KW-1185">Reference proteome</keyword>